<evidence type="ECO:0000313" key="2">
    <source>
        <dbReference type="EMBL" id="SPP99613.1"/>
    </source>
</evidence>
<keyword evidence="1" id="KW-0812">Transmembrane</keyword>
<proteinExistence type="predicted"/>
<keyword evidence="1" id="KW-0472">Membrane</keyword>
<protein>
    <submittedName>
        <fullName evidence="2">Uncharacterized protein</fullName>
    </submittedName>
</protein>
<keyword evidence="3" id="KW-1185">Reference proteome</keyword>
<organism evidence="2 3">
    <name type="scientific">Candidatus Sulfobium mesophilum</name>
    <dbReference type="NCBI Taxonomy" id="2016548"/>
    <lineage>
        <taxon>Bacteria</taxon>
        <taxon>Pseudomonadati</taxon>
        <taxon>Nitrospirota</taxon>
        <taxon>Nitrospiria</taxon>
        <taxon>Nitrospirales</taxon>
        <taxon>Nitrospiraceae</taxon>
        <taxon>Candidatus Sulfobium</taxon>
    </lineage>
</organism>
<evidence type="ECO:0000313" key="3">
    <source>
        <dbReference type="Proteomes" id="UP000245125"/>
    </source>
</evidence>
<dbReference type="Proteomes" id="UP000245125">
    <property type="component" value="Unassembled WGS sequence"/>
</dbReference>
<evidence type="ECO:0000256" key="1">
    <source>
        <dbReference type="SAM" id="Phobius"/>
    </source>
</evidence>
<accession>A0A2U3QDW3</accession>
<keyword evidence="1" id="KW-1133">Transmembrane helix</keyword>
<name>A0A2U3QDW3_9BACT</name>
<feature type="transmembrane region" description="Helical" evidence="1">
    <location>
        <begin position="24"/>
        <end position="41"/>
    </location>
</feature>
<dbReference type="AlphaFoldDB" id="A0A2U3QDW3"/>
<sequence>MGKKPDASVEGKLRLHRFTIRREFIFFLILISSLCSFRIITNTEKDIIAPSWGDRKKQILSWASSEKRKVDEGTLRNSEYWKQFYRKSIEPRPDLDDFLWFTNEMIKVSMIFEEGKISKQQFEDKQRELTGLLAREEKR</sequence>
<dbReference type="EMBL" id="OUUY01000003">
    <property type="protein sequence ID" value="SPP99613.1"/>
    <property type="molecule type" value="Genomic_DNA"/>
</dbReference>
<reference evidence="3" key="1">
    <citation type="submission" date="2018-03" db="EMBL/GenBank/DDBJ databases">
        <authorList>
            <person name="Zecchin S."/>
        </authorList>
    </citation>
    <scope>NUCLEOTIDE SEQUENCE [LARGE SCALE GENOMIC DNA]</scope>
</reference>
<gene>
    <name evidence="2" type="ORF">NBG4_1000005</name>
</gene>